<gene>
    <name evidence="3" type="primary">6043347</name>
    <name evidence="2" type="ORF">CpipJ_CPIJ010754</name>
</gene>
<evidence type="ECO:0000313" key="3">
    <source>
        <dbReference type="EnsemblMetazoa" id="CPIJ010754-PA"/>
    </source>
</evidence>
<evidence type="ECO:0000256" key="1">
    <source>
        <dbReference type="SAM" id="SignalP"/>
    </source>
</evidence>
<dbReference type="OMA" id="DINMEMM"/>
<dbReference type="AlphaFoldDB" id="B0WUF5"/>
<dbReference type="EMBL" id="DS232104">
    <property type="protein sequence ID" value="EDS34934.1"/>
    <property type="molecule type" value="Genomic_DNA"/>
</dbReference>
<protein>
    <submittedName>
        <fullName evidence="2 3">Uncharacterized protein</fullName>
    </submittedName>
</protein>
<dbReference type="OrthoDB" id="7763457at2759"/>
<evidence type="ECO:0000313" key="4">
    <source>
        <dbReference type="Proteomes" id="UP000002320"/>
    </source>
</evidence>
<dbReference type="KEGG" id="cqu:CpipJ_CPIJ010754"/>
<reference evidence="2" key="1">
    <citation type="submission" date="2007-03" db="EMBL/GenBank/DDBJ databases">
        <title>Annotation of Culex pipiens quinquefasciatus.</title>
        <authorList>
            <consortium name="The Broad Institute Genome Sequencing Platform"/>
            <person name="Atkinson P.W."/>
            <person name="Hemingway J."/>
            <person name="Christensen B.M."/>
            <person name="Higgs S."/>
            <person name="Kodira C."/>
            <person name="Hannick L."/>
            <person name="Megy K."/>
            <person name="O'Leary S."/>
            <person name="Pearson M."/>
            <person name="Haas B.J."/>
            <person name="Mauceli E."/>
            <person name="Wortman J.R."/>
            <person name="Lee N.H."/>
            <person name="Guigo R."/>
            <person name="Stanke M."/>
            <person name="Alvarado L."/>
            <person name="Amedeo P."/>
            <person name="Antoine C.H."/>
            <person name="Arensburger P."/>
            <person name="Bidwell S.L."/>
            <person name="Crawford M."/>
            <person name="Camaro F."/>
            <person name="Devon K."/>
            <person name="Engels R."/>
            <person name="Hammond M."/>
            <person name="Howarth C."/>
            <person name="Koehrsen M."/>
            <person name="Lawson D."/>
            <person name="Montgomery P."/>
            <person name="Nene V."/>
            <person name="Nusbaum C."/>
            <person name="Puiu D."/>
            <person name="Romero-Severson J."/>
            <person name="Severson D.W."/>
            <person name="Shumway M."/>
            <person name="Sisk P."/>
            <person name="Stolte C."/>
            <person name="Zeng Q."/>
            <person name="Eisenstadt E."/>
            <person name="Fraser-Liggett C."/>
            <person name="Strausberg R."/>
            <person name="Galagan J."/>
            <person name="Birren B."/>
            <person name="Collins F.H."/>
        </authorList>
    </citation>
    <scope>NUCLEOTIDE SEQUENCE [LARGE SCALE GENOMIC DNA]</scope>
    <source>
        <strain evidence="2">JHB</strain>
    </source>
</reference>
<keyword evidence="1" id="KW-0732">Signal</keyword>
<feature type="chain" id="PRO_5014566993" evidence="1">
    <location>
        <begin position="20"/>
        <end position="286"/>
    </location>
</feature>
<reference evidence="3" key="2">
    <citation type="submission" date="2021-02" db="UniProtKB">
        <authorList>
            <consortium name="EnsemblMetazoa"/>
        </authorList>
    </citation>
    <scope>IDENTIFICATION</scope>
    <source>
        <strain evidence="3">JHB</strain>
    </source>
</reference>
<proteinExistence type="predicted"/>
<sequence>MNRWLTVVFLVASVGGALSLYTAVSVGSGGLASVATNLKSLSVVLNNYYTALNTGRTLVNATLNDLGYYVDVTYAGLNKAYGASQMSLSGFLSTVQYFNQSLQTGEQMVNMQISTDLSQLTSTLQQAIDTIIQTYSSSLYTLSSSMNGVFNMDICVAKNVTQMINIPSSIGKLGSCLQQEVTTAKAITPIIVSTIKMFKNDLKALNAQLQICQPTSNSCIDQYFMNIYSEMSTIQSALSMVQQFISSAQQDASTRNRICSDLVTGDIQDAIQNIQSAVSGCSYPMY</sequence>
<dbReference type="InParanoid" id="B0WUF5"/>
<accession>B0WUF5</accession>
<dbReference type="HOGENOM" id="CLU_974042_0_0_1"/>
<organism>
    <name type="scientific">Culex quinquefasciatus</name>
    <name type="common">Southern house mosquito</name>
    <name type="synonym">Culex pungens</name>
    <dbReference type="NCBI Taxonomy" id="7176"/>
    <lineage>
        <taxon>Eukaryota</taxon>
        <taxon>Metazoa</taxon>
        <taxon>Ecdysozoa</taxon>
        <taxon>Arthropoda</taxon>
        <taxon>Hexapoda</taxon>
        <taxon>Insecta</taxon>
        <taxon>Pterygota</taxon>
        <taxon>Neoptera</taxon>
        <taxon>Endopterygota</taxon>
        <taxon>Diptera</taxon>
        <taxon>Nematocera</taxon>
        <taxon>Culicoidea</taxon>
        <taxon>Culicidae</taxon>
        <taxon>Culicinae</taxon>
        <taxon>Culicini</taxon>
        <taxon>Culex</taxon>
        <taxon>Culex</taxon>
    </lineage>
</organism>
<name>B0WUF5_CULQU</name>
<dbReference type="EnsemblMetazoa" id="CPIJ010754-RA">
    <property type="protein sequence ID" value="CPIJ010754-PA"/>
    <property type="gene ID" value="CPIJ010754"/>
</dbReference>
<dbReference type="VEuPathDB" id="VectorBase:CQUJHB015172"/>
<feature type="signal peptide" evidence="1">
    <location>
        <begin position="1"/>
        <end position="19"/>
    </location>
</feature>
<dbReference type="VEuPathDB" id="VectorBase:CPIJ010754"/>
<dbReference type="eggNOG" id="ENOG502R7W4">
    <property type="taxonomic scope" value="Eukaryota"/>
</dbReference>
<evidence type="ECO:0000313" key="2">
    <source>
        <dbReference type="EMBL" id="EDS34934.1"/>
    </source>
</evidence>
<dbReference type="Proteomes" id="UP000002320">
    <property type="component" value="Unassembled WGS sequence"/>
</dbReference>
<keyword evidence="4" id="KW-1185">Reference proteome</keyword>